<keyword evidence="2" id="KW-0479">Metal-binding</keyword>
<proteinExistence type="predicted"/>
<feature type="region of interest" description="Disordered" evidence="4">
    <location>
        <begin position="475"/>
        <end position="495"/>
    </location>
</feature>
<gene>
    <name evidence="6" type="ORF">N8I77_008783</name>
</gene>
<dbReference type="GO" id="GO:0006351">
    <property type="term" value="P:DNA-templated transcription"/>
    <property type="evidence" value="ECO:0007669"/>
    <property type="project" value="InterPro"/>
</dbReference>
<dbReference type="PANTHER" id="PTHR31001">
    <property type="entry name" value="UNCHARACTERIZED TRANSCRIPTIONAL REGULATORY PROTEIN"/>
    <property type="match status" value="1"/>
</dbReference>
<feature type="domain" description="Zn(2)-C6 fungal-type" evidence="5">
    <location>
        <begin position="62"/>
        <end position="94"/>
    </location>
</feature>
<evidence type="ECO:0000256" key="2">
    <source>
        <dbReference type="ARBA" id="ARBA00022723"/>
    </source>
</evidence>
<comment type="caution">
    <text evidence="6">The sequence shown here is derived from an EMBL/GenBank/DDBJ whole genome shotgun (WGS) entry which is preliminary data.</text>
</comment>
<accession>A0AAD9S8G6</accession>
<dbReference type="GO" id="GO:0008270">
    <property type="term" value="F:zinc ion binding"/>
    <property type="evidence" value="ECO:0007669"/>
    <property type="project" value="InterPro"/>
</dbReference>
<dbReference type="Pfam" id="PF04082">
    <property type="entry name" value="Fungal_trans"/>
    <property type="match status" value="1"/>
</dbReference>
<dbReference type="InterPro" id="IPR001138">
    <property type="entry name" value="Zn2Cys6_DnaBD"/>
</dbReference>
<name>A0AAD9S8G6_PHOAM</name>
<feature type="compositionally biased region" description="Polar residues" evidence="4">
    <location>
        <begin position="476"/>
        <end position="489"/>
    </location>
</feature>
<keyword evidence="7" id="KW-1185">Reference proteome</keyword>
<dbReference type="GO" id="GO:0000981">
    <property type="term" value="F:DNA-binding transcription factor activity, RNA polymerase II-specific"/>
    <property type="evidence" value="ECO:0007669"/>
    <property type="project" value="InterPro"/>
</dbReference>
<dbReference type="PROSITE" id="PS00463">
    <property type="entry name" value="ZN2_CY6_FUNGAL_1"/>
    <property type="match status" value="1"/>
</dbReference>
<reference evidence="6" key="1">
    <citation type="submission" date="2023-06" db="EMBL/GenBank/DDBJ databases">
        <authorList>
            <person name="Noh H."/>
        </authorList>
    </citation>
    <scope>NUCLEOTIDE SEQUENCE</scope>
    <source>
        <strain evidence="6">DUCC20226</strain>
    </source>
</reference>
<dbReference type="PANTHER" id="PTHR31001:SF40">
    <property type="entry name" value="ZN(II)2CYS6 TRANSCRIPTION FACTOR (EUROFUNG)"/>
    <property type="match status" value="1"/>
</dbReference>
<comment type="subcellular location">
    <subcellularLocation>
        <location evidence="1">Nucleus</location>
    </subcellularLocation>
</comment>
<evidence type="ECO:0000313" key="6">
    <source>
        <dbReference type="EMBL" id="KAK2602233.1"/>
    </source>
</evidence>
<evidence type="ECO:0000256" key="1">
    <source>
        <dbReference type="ARBA" id="ARBA00004123"/>
    </source>
</evidence>
<dbReference type="PROSITE" id="PS50048">
    <property type="entry name" value="ZN2_CY6_FUNGAL_2"/>
    <property type="match status" value="1"/>
</dbReference>
<dbReference type="AlphaFoldDB" id="A0AAD9S8G6"/>
<dbReference type="SMART" id="SM00066">
    <property type="entry name" value="GAL4"/>
    <property type="match status" value="1"/>
</dbReference>
<dbReference type="CDD" id="cd00067">
    <property type="entry name" value="GAL4"/>
    <property type="match status" value="1"/>
</dbReference>
<feature type="region of interest" description="Disordered" evidence="4">
    <location>
        <begin position="1"/>
        <end position="51"/>
    </location>
</feature>
<dbReference type="InterPro" id="IPR050613">
    <property type="entry name" value="Sec_Metabolite_Reg"/>
</dbReference>
<dbReference type="GO" id="GO:0005634">
    <property type="term" value="C:nucleus"/>
    <property type="evidence" value="ECO:0007669"/>
    <property type="project" value="UniProtKB-SubCell"/>
</dbReference>
<evidence type="ECO:0000313" key="7">
    <source>
        <dbReference type="Proteomes" id="UP001265746"/>
    </source>
</evidence>
<dbReference type="InterPro" id="IPR036864">
    <property type="entry name" value="Zn2-C6_fun-type_DNA-bd_sf"/>
</dbReference>
<dbReference type="SUPFAM" id="SSF57701">
    <property type="entry name" value="Zn2/Cys6 DNA-binding domain"/>
    <property type="match status" value="1"/>
</dbReference>
<dbReference type="InterPro" id="IPR007219">
    <property type="entry name" value="XnlR_reg_dom"/>
</dbReference>
<feature type="compositionally biased region" description="Polar residues" evidence="4">
    <location>
        <begin position="117"/>
        <end position="137"/>
    </location>
</feature>
<evidence type="ECO:0000259" key="5">
    <source>
        <dbReference type="PROSITE" id="PS50048"/>
    </source>
</evidence>
<feature type="region of interest" description="Disordered" evidence="4">
    <location>
        <begin position="109"/>
        <end position="151"/>
    </location>
</feature>
<dbReference type="EMBL" id="JAUJFL010000005">
    <property type="protein sequence ID" value="KAK2602233.1"/>
    <property type="molecule type" value="Genomic_DNA"/>
</dbReference>
<keyword evidence="3" id="KW-0539">Nucleus</keyword>
<dbReference type="Proteomes" id="UP001265746">
    <property type="component" value="Unassembled WGS sequence"/>
</dbReference>
<evidence type="ECO:0000256" key="4">
    <source>
        <dbReference type="SAM" id="MobiDB-lite"/>
    </source>
</evidence>
<dbReference type="Gene3D" id="4.10.240.10">
    <property type="entry name" value="Zn(2)-C6 fungal-type DNA-binding domain"/>
    <property type="match status" value="1"/>
</dbReference>
<feature type="compositionally biased region" description="Polar residues" evidence="4">
    <location>
        <begin position="1"/>
        <end position="14"/>
    </location>
</feature>
<dbReference type="GO" id="GO:0003677">
    <property type="term" value="F:DNA binding"/>
    <property type="evidence" value="ECO:0007669"/>
    <property type="project" value="InterPro"/>
</dbReference>
<dbReference type="SMART" id="SM00906">
    <property type="entry name" value="Fungal_trans"/>
    <property type="match status" value="1"/>
</dbReference>
<dbReference type="CDD" id="cd12148">
    <property type="entry name" value="fungal_TF_MHR"/>
    <property type="match status" value="1"/>
</dbReference>
<sequence>MWGSESRAQVSQYSEEGEETGFAEDNFPESPLTTRKPQGIQRNNDDKHHSTTKSIMSVRLAACEPCRLSKLACSHERPVCKRCSGRSKGDLCVYRSRPFRRKIPRTHNQETEVPEQMETTNPSASSIGTCRPSSNAVSPAEVPSATSSSTQPYRYPNPGYLGLSSHSALFSQVFSSEESGASPRPISQQSCLASPIDLIGNKGVVDRAMHALSFLDHMNISEVTPLLRSWLEKGVNLPLAGPIVSECLWSVEHWKNVLTSNPSSRAVHLSDPEITSAGCVAALLTNTLKPITMHPSLTKHEFLAQMIESNLRWETLGIFFAAAARAAYDTPYFPPLYTGNEHRRRLIQRLTYISDCCLDTSLALDCLNDLQLILQYENFIVHSQIDGDESYHSWRRIGDLSSSLFALGYHESVGESNPNVPSFVVDLRKACFARIYAADKSLAVFLGRPPRISKDYCHFRMPSIPDGWIDDHPQIGESSSLQSRNSNNDVTEEPEPINYTADTRCAALFALLKEEVLPLLRRRHMSSVTEDIIQLRGRVEKQWQDLPAHFRRTTSLPERRTSPFQRDFLAGTRLDYLHILFLLGLVSEPGLFGPNDDLLMVAAEMLSIVVEVIILRDQLVNSGSCLIWKVAQYGLPAAGVISLALLKATASDMLLNSRSKMIQDLSVLVAEIKTGAWIQAGEPNFALFTRATRTIQALLDSLLAAKPMAAATQTSRNEQAEIWEPYTNHQVWDFEMEFWSNLAEHPTLLG</sequence>
<organism evidence="6 7">
    <name type="scientific">Phomopsis amygdali</name>
    <name type="common">Fusicoccum amygdali</name>
    <dbReference type="NCBI Taxonomy" id="1214568"/>
    <lineage>
        <taxon>Eukaryota</taxon>
        <taxon>Fungi</taxon>
        <taxon>Dikarya</taxon>
        <taxon>Ascomycota</taxon>
        <taxon>Pezizomycotina</taxon>
        <taxon>Sordariomycetes</taxon>
        <taxon>Sordariomycetidae</taxon>
        <taxon>Diaporthales</taxon>
        <taxon>Diaporthaceae</taxon>
        <taxon>Diaporthe</taxon>
    </lineage>
</organism>
<feature type="compositionally biased region" description="Polar residues" evidence="4">
    <location>
        <begin position="31"/>
        <end position="42"/>
    </location>
</feature>
<evidence type="ECO:0000256" key="3">
    <source>
        <dbReference type="ARBA" id="ARBA00023242"/>
    </source>
</evidence>
<protein>
    <recommendedName>
        <fullName evidence="5">Zn(2)-C6 fungal-type domain-containing protein</fullName>
    </recommendedName>
</protein>